<dbReference type="Proteomes" id="UP000035740">
    <property type="component" value="Unassembled WGS sequence"/>
</dbReference>
<evidence type="ECO:0000259" key="1">
    <source>
        <dbReference type="SMART" id="SM00256"/>
    </source>
</evidence>
<dbReference type="PANTHER" id="PTHR46301">
    <property type="entry name" value="F-BOX/KELCH-REPEAT PROTEIN"/>
    <property type="match status" value="1"/>
</dbReference>
<keyword evidence="3" id="KW-1185">Reference proteome</keyword>
<gene>
    <name evidence="2" type="ORF">BVRB_8g200110</name>
</gene>
<reference evidence="2 3" key="1">
    <citation type="journal article" date="2014" name="Nature">
        <title>The genome of the recently domesticated crop plant sugar beet (Beta vulgaris).</title>
        <authorList>
            <person name="Dohm J.C."/>
            <person name="Minoche A.E."/>
            <person name="Holtgrawe D."/>
            <person name="Capella-Gutierrez S."/>
            <person name="Zakrzewski F."/>
            <person name="Tafer H."/>
            <person name="Rupp O."/>
            <person name="Sorensen T.R."/>
            <person name="Stracke R."/>
            <person name="Reinhardt R."/>
            <person name="Goesmann A."/>
            <person name="Kraft T."/>
            <person name="Schulz B."/>
            <person name="Stadler P.F."/>
            <person name="Schmidt T."/>
            <person name="Gabaldon T."/>
            <person name="Lehrach H."/>
            <person name="Weisshaar B."/>
            <person name="Himmelbauer H."/>
        </authorList>
    </citation>
    <scope>NUCLEOTIDE SEQUENCE [LARGE SCALE GENOMIC DNA]</scope>
    <source>
        <tissue evidence="2">Taproot</tissue>
    </source>
</reference>
<comment type="caution">
    <text evidence="2">The sequence shown here is derived from an EMBL/GenBank/DDBJ whole genome shotgun (WGS) entry which is preliminary data.</text>
</comment>
<feature type="domain" description="F-box" evidence="1">
    <location>
        <begin position="15"/>
        <end position="56"/>
    </location>
</feature>
<accession>A0A7G2RLY4</accession>
<dbReference type="GO" id="GO:0031146">
    <property type="term" value="P:SCF-dependent proteasomal ubiquitin-dependent protein catabolic process"/>
    <property type="evidence" value="ECO:0007669"/>
    <property type="project" value="TreeGrafter"/>
</dbReference>
<dbReference type="AlphaFoldDB" id="A0A7G2RLY4"/>
<dbReference type="InterPro" id="IPR001810">
    <property type="entry name" value="F-box_dom"/>
</dbReference>
<dbReference type="InterPro" id="IPR036047">
    <property type="entry name" value="F-box-like_dom_sf"/>
</dbReference>
<dbReference type="Gene3D" id="1.20.1280.50">
    <property type="match status" value="1"/>
</dbReference>
<evidence type="ECO:0000313" key="3">
    <source>
        <dbReference type="Proteomes" id="UP000035740"/>
    </source>
</evidence>
<name>A0A7G2RLY4_BETVV</name>
<dbReference type="EMBL" id="KQ090362">
    <property type="protein sequence ID" value="KMS96705.1"/>
    <property type="molecule type" value="Genomic_DNA"/>
</dbReference>
<dbReference type="Gramene" id="KMS96705">
    <property type="protein sequence ID" value="KMS96705"/>
    <property type="gene ID" value="BVRB_8g200110"/>
</dbReference>
<dbReference type="PANTHER" id="PTHR46301:SF87">
    <property type="entry name" value="F-BOX PROTEIN"/>
    <property type="match status" value="1"/>
</dbReference>
<protein>
    <recommendedName>
        <fullName evidence="1">F-box domain-containing protein</fullName>
    </recommendedName>
</protein>
<dbReference type="OrthoDB" id="1751495at2759"/>
<dbReference type="GO" id="GO:0004842">
    <property type="term" value="F:ubiquitin-protein transferase activity"/>
    <property type="evidence" value="ECO:0007669"/>
    <property type="project" value="TreeGrafter"/>
</dbReference>
<dbReference type="CDD" id="cd22157">
    <property type="entry name" value="F-box_AtFBW1-like"/>
    <property type="match status" value="1"/>
</dbReference>
<sequence>MDCQTPQSCCMNICLTDDLLAEIFCRLPRLKSVIQCKCVCKQWLSLISQPEFIARYIHHKINSHCM</sequence>
<evidence type="ECO:0000313" key="2">
    <source>
        <dbReference type="EMBL" id="KMS96705.1"/>
    </source>
</evidence>
<proteinExistence type="predicted"/>
<dbReference type="SUPFAM" id="SSF81383">
    <property type="entry name" value="F-box domain"/>
    <property type="match status" value="1"/>
</dbReference>
<dbReference type="Pfam" id="PF00646">
    <property type="entry name" value="F-box"/>
    <property type="match status" value="1"/>
</dbReference>
<organism evidence="2 3">
    <name type="scientific">Beta vulgaris subsp. vulgaris</name>
    <name type="common">Beet</name>
    <dbReference type="NCBI Taxonomy" id="3555"/>
    <lineage>
        <taxon>Eukaryota</taxon>
        <taxon>Viridiplantae</taxon>
        <taxon>Streptophyta</taxon>
        <taxon>Embryophyta</taxon>
        <taxon>Tracheophyta</taxon>
        <taxon>Spermatophyta</taxon>
        <taxon>Magnoliopsida</taxon>
        <taxon>eudicotyledons</taxon>
        <taxon>Gunneridae</taxon>
        <taxon>Pentapetalae</taxon>
        <taxon>Caryophyllales</taxon>
        <taxon>Chenopodiaceae</taxon>
        <taxon>Betoideae</taxon>
        <taxon>Beta</taxon>
    </lineage>
</organism>
<dbReference type="SMART" id="SM00256">
    <property type="entry name" value="FBOX"/>
    <property type="match status" value="1"/>
</dbReference>